<proteinExistence type="inferred from homology"/>
<dbReference type="FunCoup" id="A0A286ULN9">
    <property type="interactions" value="778"/>
</dbReference>
<evidence type="ECO:0000259" key="10">
    <source>
        <dbReference type="PROSITE" id="PS51358"/>
    </source>
</evidence>
<dbReference type="InterPro" id="IPR002687">
    <property type="entry name" value="Nop_dom"/>
</dbReference>
<dbReference type="SMART" id="SM00931">
    <property type="entry name" value="NOSIC"/>
    <property type="match status" value="1"/>
</dbReference>
<organism evidence="11 12">
    <name type="scientific">Pyrrhoderma noxium</name>
    <dbReference type="NCBI Taxonomy" id="2282107"/>
    <lineage>
        <taxon>Eukaryota</taxon>
        <taxon>Fungi</taxon>
        <taxon>Dikarya</taxon>
        <taxon>Basidiomycota</taxon>
        <taxon>Agaricomycotina</taxon>
        <taxon>Agaricomycetes</taxon>
        <taxon>Hymenochaetales</taxon>
        <taxon>Hymenochaetaceae</taxon>
        <taxon>Pyrrhoderma</taxon>
    </lineage>
</organism>
<evidence type="ECO:0000256" key="2">
    <source>
        <dbReference type="ARBA" id="ARBA00009211"/>
    </source>
</evidence>
<feature type="compositionally biased region" description="Polar residues" evidence="9">
    <location>
        <begin position="433"/>
        <end position="443"/>
    </location>
</feature>
<evidence type="ECO:0000313" key="12">
    <source>
        <dbReference type="Proteomes" id="UP000217199"/>
    </source>
</evidence>
<feature type="compositionally biased region" description="Basic and acidic residues" evidence="9">
    <location>
        <begin position="462"/>
        <end position="486"/>
    </location>
</feature>
<dbReference type="InterPro" id="IPR042239">
    <property type="entry name" value="Nop_C"/>
</dbReference>
<gene>
    <name evidence="11" type="ORF">PNOK_0316300</name>
</gene>
<evidence type="ECO:0000313" key="11">
    <source>
        <dbReference type="EMBL" id="PAV20536.1"/>
    </source>
</evidence>
<dbReference type="PANTHER" id="PTHR10894:SF1">
    <property type="entry name" value="NUCLEOLAR PROTEIN 58"/>
    <property type="match status" value="1"/>
</dbReference>
<dbReference type="InterPro" id="IPR012976">
    <property type="entry name" value="NOSIC"/>
</dbReference>
<keyword evidence="4" id="KW-0690">Ribosome biogenesis</keyword>
<dbReference type="SUPFAM" id="SSF89124">
    <property type="entry name" value="Nop domain"/>
    <property type="match status" value="1"/>
</dbReference>
<evidence type="ECO:0000256" key="5">
    <source>
        <dbReference type="ARBA" id="ARBA00022552"/>
    </source>
</evidence>
<dbReference type="GO" id="GO:0031428">
    <property type="term" value="C:box C/D methylation guide snoRNP complex"/>
    <property type="evidence" value="ECO:0007669"/>
    <property type="project" value="InterPro"/>
</dbReference>
<keyword evidence="6" id="KW-0539">Nucleus</keyword>
<dbReference type="GO" id="GO:0006364">
    <property type="term" value="P:rRNA processing"/>
    <property type="evidence" value="ECO:0007669"/>
    <property type="project" value="UniProtKB-KW"/>
</dbReference>
<feature type="compositionally biased region" description="Basic and acidic residues" evidence="9">
    <location>
        <begin position="533"/>
        <end position="544"/>
    </location>
</feature>
<evidence type="ECO:0000256" key="9">
    <source>
        <dbReference type="SAM" id="MobiDB-lite"/>
    </source>
</evidence>
<sequence length="556" mass="60999">MLVLYETALGYCLFKLTDSAKLQSDDLYKEFESPEKASGLLKLKAIHRFESAASAVDEISAIQEGKLGKSLKKFLSSEIVDKGKAKESLAVIDSKLGSSISKKLGIKVQADSSTLELYRGIRSQLTALLDGLDPKDLAQMSLGLSHSLSRFKLKFSPDKVDTMVVQSIALLDDLDKEINIYSMRVKEWYGWHFPEMAKILTDSVAYAKVVRAIGFRTNAATTSLEHILPEELEQTIKVAAEISMGTEISESDMANINGACDQVIAISAYRTQLAEYLRNRMSAIAPNLTALVGELVGARLISHAGSLLNLAKHPASTVQILGAEKALFRALKTKHDTPKYGLIYHASLVGQAPPKLKGKMARMVATKAALSIRVDALTDADGKSEPTAPTIGLENRAKLESRLRALEHQLDGTGMKSFSAPGKKQGKYEANGETRTYNSSADAVGLVSTQREPVEAAVKAVQDVKDEKKRAKEERRAKKKAEKAQAEAEVADDAMDVDEEGSDNEKKRKAEKEKTEETEEERKARKKAKKEAKKAAKENGESSKEKKKRRKSEVEE</sequence>
<feature type="compositionally biased region" description="Basic residues" evidence="9">
    <location>
        <begin position="545"/>
        <end position="556"/>
    </location>
</feature>
<protein>
    <recommendedName>
        <fullName evidence="3">Nucleolar protein 58</fullName>
    </recommendedName>
</protein>
<feature type="compositionally biased region" description="Acidic residues" evidence="9">
    <location>
        <begin position="489"/>
        <end position="502"/>
    </location>
</feature>
<evidence type="ECO:0000256" key="4">
    <source>
        <dbReference type="ARBA" id="ARBA00022517"/>
    </source>
</evidence>
<dbReference type="PROSITE" id="PS51358">
    <property type="entry name" value="NOP"/>
    <property type="match status" value="1"/>
</dbReference>
<keyword evidence="12" id="KW-1185">Reference proteome</keyword>
<name>A0A286ULN9_9AGAM</name>
<feature type="domain" description="Nop" evidence="10">
    <location>
        <begin position="284"/>
        <end position="408"/>
    </location>
</feature>
<dbReference type="InterPro" id="IPR036070">
    <property type="entry name" value="Nop_dom_sf"/>
</dbReference>
<evidence type="ECO:0000256" key="8">
    <source>
        <dbReference type="ARBA" id="ARBA00024837"/>
    </source>
</evidence>
<feature type="region of interest" description="Disordered" evidence="9">
    <location>
        <begin position="459"/>
        <end position="556"/>
    </location>
</feature>
<dbReference type="AlphaFoldDB" id="A0A286ULN9"/>
<dbReference type="FunFam" id="1.10.287.4070:FF:000001">
    <property type="entry name" value="Probable Nucleolar protein 58"/>
    <property type="match status" value="1"/>
</dbReference>
<accession>A0A286ULN9</accession>
<evidence type="ECO:0000256" key="1">
    <source>
        <dbReference type="ARBA" id="ARBA00004604"/>
    </source>
</evidence>
<comment type="similarity">
    <text evidence="2">Belongs to the NOP5/NOP56 family.</text>
</comment>
<keyword evidence="5" id="KW-0698">rRNA processing</keyword>
<dbReference type="InterPro" id="IPR012974">
    <property type="entry name" value="NOP58/56_N"/>
</dbReference>
<dbReference type="STRING" id="2282107.A0A286ULN9"/>
<dbReference type="OrthoDB" id="6780543at2759"/>
<dbReference type="Gene3D" id="1.10.287.4070">
    <property type="match status" value="1"/>
</dbReference>
<comment type="caution">
    <text evidence="11">The sequence shown here is derived from an EMBL/GenBank/DDBJ whole genome shotgun (WGS) entry which is preliminary data.</text>
</comment>
<dbReference type="InterPro" id="IPR045056">
    <property type="entry name" value="Nop56/Nop58"/>
</dbReference>
<feature type="compositionally biased region" description="Basic and acidic residues" evidence="9">
    <location>
        <begin position="503"/>
        <end position="523"/>
    </location>
</feature>
<reference evidence="11 12" key="1">
    <citation type="journal article" date="2017" name="Mol. Ecol.">
        <title>Comparative and population genomic landscape of Phellinus noxius: A hypervariable fungus causing root rot in trees.</title>
        <authorList>
            <person name="Chung C.L."/>
            <person name="Lee T.J."/>
            <person name="Akiba M."/>
            <person name="Lee H.H."/>
            <person name="Kuo T.H."/>
            <person name="Liu D."/>
            <person name="Ke H.M."/>
            <person name="Yokoi T."/>
            <person name="Roa M.B."/>
            <person name="Lu M.J."/>
            <person name="Chang Y.Y."/>
            <person name="Ann P.J."/>
            <person name="Tsai J.N."/>
            <person name="Chen C.Y."/>
            <person name="Tzean S.S."/>
            <person name="Ota Y."/>
            <person name="Hattori T."/>
            <person name="Sahashi N."/>
            <person name="Liou R.F."/>
            <person name="Kikuchi T."/>
            <person name="Tsai I.J."/>
        </authorList>
    </citation>
    <scope>NUCLEOTIDE SEQUENCE [LARGE SCALE GENOMIC DNA]</scope>
    <source>
        <strain evidence="11 12">FFPRI411160</strain>
    </source>
</reference>
<dbReference type="FunFam" id="1.10.246.90:FF:000003">
    <property type="entry name" value="Nucleolar protein 58"/>
    <property type="match status" value="1"/>
</dbReference>
<dbReference type="GO" id="GO:0032040">
    <property type="term" value="C:small-subunit processome"/>
    <property type="evidence" value="ECO:0007669"/>
    <property type="project" value="InterPro"/>
</dbReference>
<dbReference type="Proteomes" id="UP000217199">
    <property type="component" value="Unassembled WGS sequence"/>
</dbReference>
<keyword evidence="7" id="KW-0687">Ribonucleoprotein</keyword>
<dbReference type="PANTHER" id="PTHR10894">
    <property type="entry name" value="NUCLEOLAR PROTEIN 5 NUCLEOLAR PROTEIN NOP5 NOP58"/>
    <property type="match status" value="1"/>
</dbReference>
<evidence type="ECO:0000256" key="7">
    <source>
        <dbReference type="ARBA" id="ARBA00023274"/>
    </source>
</evidence>
<dbReference type="EMBL" id="NBII01000003">
    <property type="protein sequence ID" value="PAV20536.1"/>
    <property type="molecule type" value="Genomic_DNA"/>
</dbReference>
<comment type="function">
    <text evidence="8">Required for pre-18S rRNA processing. May bind microtubules.</text>
</comment>
<evidence type="ECO:0000256" key="3">
    <source>
        <dbReference type="ARBA" id="ARBA00020379"/>
    </source>
</evidence>
<dbReference type="Gene3D" id="1.10.246.90">
    <property type="entry name" value="Nop domain"/>
    <property type="match status" value="1"/>
</dbReference>
<feature type="region of interest" description="Disordered" evidence="9">
    <location>
        <begin position="413"/>
        <end position="443"/>
    </location>
</feature>
<comment type="subcellular location">
    <subcellularLocation>
        <location evidence="1">Nucleus</location>
        <location evidence="1">Nucleolus</location>
    </subcellularLocation>
</comment>
<evidence type="ECO:0000256" key="6">
    <source>
        <dbReference type="ARBA" id="ARBA00023242"/>
    </source>
</evidence>
<dbReference type="Pfam" id="PF08156">
    <property type="entry name" value="NOP5NT"/>
    <property type="match status" value="1"/>
</dbReference>
<dbReference type="Pfam" id="PF01798">
    <property type="entry name" value="Nop"/>
    <property type="match status" value="1"/>
</dbReference>
<dbReference type="GO" id="GO:0030515">
    <property type="term" value="F:snoRNA binding"/>
    <property type="evidence" value="ECO:0007669"/>
    <property type="project" value="InterPro"/>
</dbReference>
<dbReference type="InParanoid" id="A0A286ULN9"/>